<dbReference type="GO" id="GO:0008081">
    <property type="term" value="F:phosphoric diester hydrolase activity"/>
    <property type="evidence" value="ECO:0007669"/>
    <property type="project" value="TreeGrafter"/>
</dbReference>
<keyword evidence="5" id="KW-0464">Manganese</keyword>
<evidence type="ECO:0000256" key="4">
    <source>
        <dbReference type="ARBA" id="ARBA00022842"/>
    </source>
</evidence>
<gene>
    <name evidence="7" type="ORF">H5410_042062</name>
</gene>
<dbReference type="SUPFAM" id="SSF56219">
    <property type="entry name" value="DNase I-like"/>
    <property type="match status" value="1"/>
</dbReference>
<evidence type="ECO:0000256" key="1">
    <source>
        <dbReference type="ARBA" id="ARBA00007092"/>
    </source>
</evidence>
<dbReference type="GO" id="GO:0003906">
    <property type="term" value="F:DNA-(apurinic or apyrimidinic site) endonuclease activity"/>
    <property type="evidence" value="ECO:0007669"/>
    <property type="project" value="TreeGrafter"/>
</dbReference>
<feature type="domain" description="Endonuclease/exonuclease/phosphatase" evidence="6">
    <location>
        <begin position="6"/>
        <end position="46"/>
    </location>
</feature>
<sequence length="94" mass="11170">MKFKLISWNVRGLNDREKIKVVHSLLSEWRADIVCLQETKIEGDISEMVKQIWGGRYISEKKNCNRRTKEMRKFFDFIEDIELVGMQLADVAYT</sequence>
<dbReference type="GO" id="GO:0008311">
    <property type="term" value="F:double-stranded DNA 3'-5' DNA exonuclease activity"/>
    <property type="evidence" value="ECO:0007669"/>
    <property type="project" value="TreeGrafter"/>
</dbReference>
<dbReference type="InterPro" id="IPR005135">
    <property type="entry name" value="Endo/exonuclease/phosphatase"/>
</dbReference>
<dbReference type="GO" id="GO:0006284">
    <property type="term" value="P:base-excision repair"/>
    <property type="evidence" value="ECO:0007669"/>
    <property type="project" value="TreeGrafter"/>
</dbReference>
<dbReference type="GO" id="GO:0005634">
    <property type="term" value="C:nucleus"/>
    <property type="evidence" value="ECO:0007669"/>
    <property type="project" value="TreeGrafter"/>
</dbReference>
<dbReference type="Gene3D" id="3.60.10.10">
    <property type="entry name" value="Endonuclease/exonuclease/phosphatase"/>
    <property type="match status" value="1"/>
</dbReference>
<feature type="binding site" evidence="5">
    <location>
        <position position="38"/>
    </location>
    <ligand>
        <name>Mg(2+)</name>
        <dbReference type="ChEBI" id="CHEBI:18420"/>
        <label>1</label>
    </ligand>
</feature>
<dbReference type="InterPro" id="IPR020847">
    <property type="entry name" value="AP_endonuclease_F1_BS"/>
</dbReference>
<evidence type="ECO:0000256" key="5">
    <source>
        <dbReference type="PIRSR" id="PIRSR604808-2"/>
    </source>
</evidence>
<dbReference type="PANTHER" id="PTHR22748:SF19">
    <property type="entry name" value="ENDONUCLEASE_EXONUCLEASE_PHOSPHATASE DOMAIN-CONTAINING PROTEIN"/>
    <property type="match status" value="1"/>
</dbReference>
<dbReference type="InterPro" id="IPR004808">
    <property type="entry name" value="AP_endonuc_1"/>
</dbReference>
<organism evidence="7 8">
    <name type="scientific">Solanum commersonii</name>
    <name type="common">Commerson's wild potato</name>
    <name type="synonym">Commerson's nightshade</name>
    <dbReference type="NCBI Taxonomy" id="4109"/>
    <lineage>
        <taxon>Eukaryota</taxon>
        <taxon>Viridiplantae</taxon>
        <taxon>Streptophyta</taxon>
        <taxon>Embryophyta</taxon>
        <taxon>Tracheophyta</taxon>
        <taxon>Spermatophyta</taxon>
        <taxon>Magnoliopsida</taxon>
        <taxon>eudicotyledons</taxon>
        <taxon>Gunneridae</taxon>
        <taxon>Pentapetalae</taxon>
        <taxon>asterids</taxon>
        <taxon>lamiids</taxon>
        <taxon>Solanales</taxon>
        <taxon>Solanaceae</taxon>
        <taxon>Solanoideae</taxon>
        <taxon>Solaneae</taxon>
        <taxon>Solanum</taxon>
    </lineage>
</organism>
<dbReference type="Pfam" id="PF03372">
    <property type="entry name" value="Exo_endo_phos"/>
    <property type="match status" value="1"/>
</dbReference>
<dbReference type="AlphaFoldDB" id="A0A9J5XWG1"/>
<evidence type="ECO:0000313" key="8">
    <source>
        <dbReference type="Proteomes" id="UP000824120"/>
    </source>
</evidence>
<protein>
    <recommendedName>
        <fullName evidence="6">Endonuclease/exonuclease/phosphatase domain-containing protein</fullName>
    </recommendedName>
</protein>
<dbReference type="PANTHER" id="PTHR22748">
    <property type="entry name" value="AP ENDONUCLEASE"/>
    <property type="match status" value="1"/>
</dbReference>
<accession>A0A9J5XWG1</accession>
<evidence type="ECO:0000259" key="6">
    <source>
        <dbReference type="Pfam" id="PF03372"/>
    </source>
</evidence>
<feature type="binding site" evidence="5">
    <location>
        <position position="9"/>
    </location>
    <ligand>
        <name>Mg(2+)</name>
        <dbReference type="ChEBI" id="CHEBI:18420"/>
        <label>1</label>
    </ligand>
</feature>
<keyword evidence="8" id="KW-1185">Reference proteome</keyword>
<comment type="caution">
    <text evidence="7">The sequence shown here is derived from an EMBL/GenBank/DDBJ whole genome shotgun (WGS) entry which is preliminary data.</text>
</comment>
<dbReference type="Proteomes" id="UP000824120">
    <property type="component" value="Chromosome 8"/>
</dbReference>
<evidence type="ECO:0000256" key="3">
    <source>
        <dbReference type="ARBA" id="ARBA00022801"/>
    </source>
</evidence>
<dbReference type="GO" id="GO:0003677">
    <property type="term" value="F:DNA binding"/>
    <property type="evidence" value="ECO:0007669"/>
    <property type="project" value="InterPro"/>
</dbReference>
<dbReference type="GO" id="GO:0046872">
    <property type="term" value="F:metal ion binding"/>
    <property type="evidence" value="ECO:0007669"/>
    <property type="project" value="UniProtKB-KW"/>
</dbReference>
<keyword evidence="3" id="KW-0378">Hydrolase</keyword>
<proteinExistence type="inferred from homology"/>
<dbReference type="EMBL" id="JACXVP010000008">
    <property type="protein sequence ID" value="KAG5591548.1"/>
    <property type="molecule type" value="Genomic_DNA"/>
</dbReference>
<name>A0A9J5XWG1_SOLCO</name>
<evidence type="ECO:0000256" key="2">
    <source>
        <dbReference type="ARBA" id="ARBA00022723"/>
    </source>
</evidence>
<keyword evidence="4 5" id="KW-0460">Magnesium</keyword>
<comment type="cofactor">
    <cofactor evidence="5">
        <name>Mg(2+)</name>
        <dbReference type="ChEBI" id="CHEBI:18420"/>
    </cofactor>
    <cofactor evidence="5">
        <name>Mn(2+)</name>
        <dbReference type="ChEBI" id="CHEBI:29035"/>
    </cofactor>
    <text evidence="5">Probably binds two magnesium or manganese ions per subunit.</text>
</comment>
<evidence type="ECO:0000313" key="7">
    <source>
        <dbReference type="EMBL" id="KAG5591548.1"/>
    </source>
</evidence>
<dbReference type="OrthoDB" id="498125at2759"/>
<reference evidence="7 8" key="1">
    <citation type="submission" date="2020-09" db="EMBL/GenBank/DDBJ databases">
        <title>De no assembly of potato wild relative species, Solanum commersonii.</title>
        <authorList>
            <person name="Cho K."/>
        </authorList>
    </citation>
    <scope>NUCLEOTIDE SEQUENCE [LARGE SCALE GENOMIC DNA]</scope>
    <source>
        <strain evidence="7">LZ3.2</strain>
        <tissue evidence="7">Leaf</tissue>
    </source>
</reference>
<dbReference type="InterPro" id="IPR036691">
    <property type="entry name" value="Endo/exonu/phosph_ase_sf"/>
</dbReference>
<comment type="similarity">
    <text evidence="1">Belongs to the DNA repair enzymes AP/ExoA family.</text>
</comment>
<dbReference type="PROSITE" id="PS00726">
    <property type="entry name" value="AP_NUCLEASE_F1_1"/>
    <property type="match status" value="1"/>
</dbReference>
<keyword evidence="2 5" id="KW-0479">Metal-binding</keyword>